<organism evidence="1">
    <name type="scientific">uncultured bacterium</name>
    <name type="common">gcode 4</name>
    <dbReference type="NCBI Taxonomy" id="1234023"/>
    <lineage>
        <taxon>Bacteria</taxon>
        <taxon>environmental samples</taxon>
    </lineage>
</organism>
<proteinExistence type="predicted"/>
<name>K1Z5B8_9BACT</name>
<dbReference type="AlphaFoldDB" id="K1Z5B8"/>
<dbReference type="EMBL" id="AMFJ01028787">
    <property type="protein sequence ID" value="EKD44657.1"/>
    <property type="molecule type" value="Genomic_DNA"/>
</dbReference>
<comment type="caution">
    <text evidence="1">The sequence shown here is derived from an EMBL/GenBank/DDBJ whole genome shotgun (WGS) entry which is preliminary data.</text>
</comment>
<reference evidence="1" key="1">
    <citation type="journal article" date="2012" name="Science">
        <title>Fermentation, hydrogen, and sulfur metabolism in multiple uncultivated bacterial phyla.</title>
        <authorList>
            <person name="Wrighton K.C."/>
            <person name="Thomas B.C."/>
            <person name="Sharon I."/>
            <person name="Miller C.S."/>
            <person name="Castelle C.J."/>
            <person name="VerBerkmoes N.C."/>
            <person name="Wilkins M.J."/>
            <person name="Hettich R.L."/>
            <person name="Lipton M.S."/>
            <person name="Williams K.H."/>
            <person name="Long P.E."/>
            <person name="Banfield J.F."/>
        </authorList>
    </citation>
    <scope>NUCLEOTIDE SEQUENCE [LARGE SCALE GENOMIC DNA]</scope>
</reference>
<evidence type="ECO:0000313" key="1">
    <source>
        <dbReference type="EMBL" id="EKD44657.1"/>
    </source>
</evidence>
<accession>K1Z5B8</accession>
<gene>
    <name evidence="1" type="ORF">ACD_71C00056G0002</name>
</gene>
<protein>
    <submittedName>
        <fullName evidence="1">Uncharacterized protein</fullName>
    </submittedName>
</protein>
<sequence length="215" mass="25249">MENFWDHQFEKENSLSSKVKKYVNIFSLSALLIMSWGDSSEIISHDDSDILGISSLQGANNSSELKYYYIQQKEWLIKAIEERYKNSKIQYPKNLLKAHEDAILYYSTDILNQENTDTLTYILTEDRIKKIWILKESIIWLMATRYSDEYVDVHKWIKILQEGVGNPDYKLVIKFIKWKNWEYSISNISVIPNKKEEAFYGDDEAEDLCSSDGVA</sequence>